<dbReference type="GO" id="GO:0006417">
    <property type="term" value="P:regulation of translation"/>
    <property type="evidence" value="ECO:0007669"/>
    <property type="project" value="UniProtKB-KW"/>
</dbReference>
<protein>
    <recommendedName>
        <fullName evidence="4">Flagellar assembly factor FliW</fullName>
    </recommendedName>
</protein>
<comment type="subcellular location">
    <subcellularLocation>
        <location evidence="4">Cytoplasm</location>
    </subcellularLocation>
</comment>
<comment type="caution">
    <text evidence="5">The sequence shown here is derived from an EMBL/GenBank/DDBJ whole genome shotgun (WGS) entry which is preliminary data.</text>
</comment>
<keyword evidence="6" id="KW-1185">Reference proteome</keyword>
<dbReference type="PANTHER" id="PTHR39190">
    <property type="entry name" value="FLAGELLAR ASSEMBLY FACTOR FLIW"/>
    <property type="match status" value="1"/>
</dbReference>
<name>A0A4R1RFT3_HYDET</name>
<keyword evidence="5" id="KW-0969">Cilium</keyword>
<dbReference type="SUPFAM" id="SSF141457">
    <property type="entry name" value="BH3618-like"/>
    <property type="match status" value="1"/>
</dbReference>
<comment type="similarity">
    <text evidence="4">Belongs to the FliW family.</text>
</comment>
<sequence>MQIETKFFGPQEISEADCITFKNGLPGFESRHVYTIMHYKEDSPFFILQSIEQPELALILIEFNQVAPGFSFEISDEDAAEIGLASPAEAVTYAVVVLPADISQATVNLAAPIIVGLSSRMGKQIILHHPAYQLRHPLFTSSDTSIHKKTAVR</sequence>
<proteinExistence type="inferred from homology"/>
<keyword evidence="5" id="KW-0282">Flagellum</keyword>
<dbReference type="InterPro" id="IPR003775">
    <property type="entry name" value="Flagellar_assembly_factor_FliW"/>
</dbReference>
<dbReference type="Proteomes" id="UP000295008">
    <property type="component" value="Unassembled WGS sequence"/>
</dbReference>
<evidence type="ECO:0000256" key="4">
    <source>
        <dbReference type="HAMAP-Rule" id="MF_01185"/>
    </source>
</evidence>
<keyword evidence="5" id="KW-0966">Cell projection</keyword>
<comment type="function">
    <text evidence="4">Acts as an anti-CsrA protein, binds CsrA and prevents it from repressing translation of its target genes, one of which is flagellin. Binds to flagellin and participates in the assembly of the flagellum.</text>
</comment>
<dbReference type="EMBL" id="SLUN01000018">
    <property type="protein sequence ID" value="TCL64801.1"/>
    <property type="molecule type" value="Genomic_DNA"/>
</dbReference>
<dbReference type="GO" id="GO:0005737">
    <property type="term" value="C:cytoplasm"/>
    <property type="evidence" value="ECO:0007669"/>
    <property type="project" value="UniProtKB-SubCell"/>
</dbReference>
<evidence type="ECO:0000313" key="5">
    <source>
        <dbReference type="EMBL" id="TCL64801.1"/>
    </source>
</evidence>
<keyword evidence="1 4" id="KW-0963">Cytoplasm</keyword>
<organism evidence="5 6">
    <name type="scientific">Hydrogenispora ethanolica</name>
    <dbReference type="NCBI Taxonomy" id="1082276"/>
    <lineage>
        <taxon>Bacteria</taxon>
        <taxon>Bacillati</taxon>
        <taxon>Bacillota</taxon>
        <taxon>Hydrogenispora</taxon>
    </lineage>
</organism>
<accession>A0A4R1RFT3</accession>
<keyword evidence="3 4" id="KW-0810">Translation regulation</keyword>
<dbReference type="AlphaFoldDB" id="A0A4R1RFT3"/>
<keyword evidence="2 4" id="KW-1005">Bacterial flagellum biogenesis</keyword>
<comment type="subunit">
    <text evidence="4">Interacts with translational regulator CsrA and flagellin(s).</text>
</comment>
<dbReference type="Pfam" id="PF02623">
    <property type="entry name" value="FliW"/>
    <property type="match status" value="1"/>
</dbReference>
<evidence type="ECO:0000256" key="3">
    <source>
        <dbReference type="ARBA" id="ARBA00022845"/>
    </source>
</evidence>
<dbReference type="HAMAP" id="MF_01185">
    <property type="entry name" value="FliW"/>
    <property type="match status" value="1"/>
</dbReference>
<dbReference type="InterPro" id="IPR024046">
    <property type="entry name" value="Flagellar_assmbl_FliW_dom_sf"/>
</dbReference>
<keyword evidence="4" id="KW-0143">Chaperone</keyword>
<evidence type="ECO:0000256" key="2">
    <source>
        <dbReference type="ARBA" id="ARBA00022795"/>
    </source>
</evidence>
<evidence type="ECO:0000313" key="6">
    <source>
        <dbReference type="Proteomes" id="UP000295008"/>
    </source>
</evidence>
<gene>
    <name evidence="4" type="primary">fliW</name>
    <name evidence="5" type="ORF">EDC14_1018100</name>
</gene>
<dbReference type="RefSeq" id="WP_165908045.1">
    <property type="nucleotide sequence ID" value="NZ_SLUN01000018.1"/>
</dbReference>
<dbReference type="PANTHER" id="PTHR39190:SF1">
    <property type="entry name" value="FLAGELLAR ASSEMBLY FACTOR FLIW"/>
    <property type="match status" value="1"/>
</dbReference>
<evidence type="ECO:0000256" key="1">
    <source>
        <dbReference type="ARBA" id="ARBA00022490"/>
    </source>
</evidence>
<dbReference type="GO" id="GO:0044780">
    <property type="term" value="P:bacterial-type flagellum assembly"/>
    <property type="evidence" value="ECO:0007669"/>
    <property type="project" value="UniProtKB-UniRule"/>
</dbReference>
<dbReference type="Gene3D" id="2.30.290.10">
    <property type="entry name" value="BH3618-like"/>
    <property type="match status" value="1"/>
</dbReference>
<reference evidence="5 6" key="1">
    <citation type="submission" date="2019-03" db="EMBL/GenBank/DDBJ databases">
        <title>Genomic Encyclopedia of Type Strains, Phase IV (KMG-IV): sequencing the most valuable type-strain genomes for metagenomic binning, comparative biology and taxonomic classification.</title>
        <authorList>
            <person name="Goeker M."/>
        </authorList>
    </citation>
    <scope>NUCLEOTIDE SEQUENCE [LARGE SCALE GENOMIC DNA]</scope>
    <source>
        <strain evidence="5 6">LX-B</strain>
    </source>
</reference>